<sequence length="108" mass="11326">MASLQSSALDAFHASAVNSSWRGSSQQFEEGVGGGEASLGCAKALLTYLPHSPLAQLLQEPSTDSEPPLPSHTACREAHAVTQEDALASSGCAMQLFQKSTEIRHSNT</sequence>
<evidence type="ECO:0000313" key="2">
    <source>
        <dbReference type="Proteomes" id="UP001157502"/>
    </source>
</evidence>
<proteinExistence type="predicted"/>
<keyword evidence="2" id="KW-1185">Reference proteome</keyword>
<dbReference type="Proteomes" id="UP001157502">
    <property type="component" value="Chromosome 13"/>
</dbReference>
<reference evidence="1" key="1">
    <citation type="submission" date="2021-05" db="EMBL/GenBank/DDBJ databases">
        <authorList>
            <person name="Pan Q."/>
            <person name="Jouanno E."/>
            <person name="Zahm M."/>
            <person name="Klopp C."/>
            <person name="Cabau C."/>
            <person name="Louis A."/>
            <person name="Berthelot C."/>
            <person name="Parey E."/>
            <person name="Roest Crollius H."/>
            <person name="Montfort J."/>
            <person name="Robinson-Rechavi M."/>
            <person name="Bouchez O."/>
            <person name="Lampietro C."/>
            <person name="Lopez Roques C."/>
            <person name="Donnadieu C."/>
            <person name="Postlethwait J."/>
            <person name="Bobe J."/>
            <person name="Dillon D."/>
            <person name="Chandos A."/>
            <person name="von Hippel F."/>
            <person name="Guiguen Y."/>
        </authorList>
    </citation>
    <scope>NUCLEOTIDE SEQUENCE</scope>
    <source>
        <strain evidence="1">YG-Jan2019</strain>
    </source>
</reference>
<dbReference type="EMBL" id="CM055740">
    <property type="protein sequence ID" value="KAJ8002879.1"/>
    <property type="molecule type" value="Genomic_DNA"/>
</dbReference>
<name>A0ACC2GGL6_DALPE</name>
<protein>
    <submittedName>
        <fullName evidence="1">Uncharacterized protein</fullName>
    </submittedName>
</protein>
<accession>A0ACC2GGL6</accession>
<gene>
    <name evidence="1" type="ORF">DPEC_G00163540</name>
</gene>
<organism evidence="1 2">
    <name type="scientific">Dallia pectoralis</name>
    <name type="common">Alaska blackfish</name>
    <dbReference type="NCBI Taxonomy" id="75939"/>
    <lineage>
        <taxon>Eukaryota</taxon>
        <taxon>Metazoa</taxon>
        <taxon>Chordata</taxon>
        <taxon>Craniata</taxon>
        <taxon>Vertebrata</taxon>
        <taxon>Euteleostomi</taxon>
        <taxon>Actinopterygii</taxon>
        <taxon>Neopterygii</taxon>
        <taxon>Teleostei</taxon>
        <taxon>Protacanthopterygii</taxon>
        <taxon>Esociformes</taxon>
        <taxon>Umbridae</taxon>
        <taxon>Dallia</taxon>
    </lineage>
</organism>
<evidence type="ECO:0000313" key="1">
    <source>
        <dbReference type="EMBL" id="KAJ8002879.1"/>
    </source>
</evidence>
<comment type="caution">
    <text evidence="1">The sequence shown here is derived from an EMBL/GenBank/DDBJ whole genome shotgun (WGS) entry which is preliminary data.</text>
</comment>